<dbReference type="AlphaFoldDB" id="A0AAQ4CW00"/>
<organism evidence="2 3">
    <name type="scientific">Saccharolobus caldissimus</name>
    <dbReference type="NCBI Taxonomy" id="1702097"/>
    <lineage>
        <taxon>Archaea</taxon>
        <taxon>Thermoproteota</taxon>
        <taxon>Thermoprotei</taxon>
        <taxon>Sulfolobales</taxon>
        <taxon>Sulfolobaceae</taxon>
        <taxon>Saccharolobus</taxon>
    </lineage>
</organism>
<name>A0AAQ4CW00_9CREN</name>
<dbReference type="KEGG" id="scas:SACC_29980"/>
<evidence type="ECO:0000313" key="3">
    <source>
        <dbReference type="Proteomes" id="UP001319921"/>
    </source>
</evidence>
<keyword evidence="3" id="KW-1185">Reference proteome</keyword>
<evidence type="ECO:0000256" key="1">
    <source>
        <dbReference type="SAM" id="MobiDB-lite"/>
    </source>
</evidence>
<evidence type="ECO:0000313" key="2">
    <source>
        <dbReference type="EMBL" id="BDB99981.1"/>
    </source>
</evidence>
<accession>A0AAQ4CW00</accession>
<dbReference type="GeneID" id="68867721"/>
<feature type="region of interest" description="Disordered" evidence="1">
    <location>
        <begin position="1"/>
        <end position="40"/>
    </location>
</feature>
<gene>
    <name evidence="2" type="ORF">SACC_29980</name>
</gene>
<proteinExistence type="predicted"/>
<dbReference type="EMBL" id="AP025226">
    <property type="protein sequence ID" value="BDB99981.1"/>
    <property type="molecule type" value="Genomic_DNA"/>
</dbReference>
<sequence length="62" mass="6844">MIPHADVGYAQKDEGEKCGDVSPVPLGSKESHDPPTVKPGKWLRAKSLHSIMNEDKMIEMKV</sequence>
<dbReference type="Proteomes" id="UP001319921">
    <property type="component" value="Chromosome"/>
</dbReference>
<protein>
    <submittedName>
        <fullName evidence="2">Uncharacterized protein</fullName>
    </submittedName>
</protein>
<dbReference type="RefSeq" id="WP_229570625.1">
    <property type="nucleotide sequence ID" value="NZ_AP025226.1"/>
</dbReference>
<reference evidence="2 3" key="1">
    <citation type="journal article" date="2022" name="Microbiol. Resour. Announc.">
        <title>Complete Genome Sequence of the Hyperthermophilic and Acidophilic Archaeon Saccharolobus caldissimus Strain HS-3T.</title>
        <authorList>
            <person name="Sakai H.D."/>
            <person name="Kurosawa N."/>
        </authorList>
    </citation>
    <scope>NUCLEOTIDE SEQUENCE [LARGE SCALE GENOMIC DNA]</scope>
    <source>
        <strain evidence="2 3">JCM32116</strain>
    </source>
</reference>